<accession>A0ABP4QRL1</accession>
<comment type="caution">
    <text evidence="2">The sequence shown here is derived from an EMBL/GenBank/DDBJ whole genome shotgun (WGS) entry which is preliminary data.</text>
</comment>
<dbReference type="RefSeq" id="WP_344222537.1">
    <property type="nucleotide sequence ID" value="NZ_BAAAOS010000070.1"/>
</dbReference>
<reference evidence="3" key="1">
    <citation type="journal article" date="2019" name="Int. J. Syst. Evol. Microbiol.">
        <title>The Global Catalogue of Microorganisms (GCM) 10K type strain sequencing project: providing services to taxonomists for standard genome sequencing and annotation.</title>
        <authorList>
            <consortium name="The Broad Institute Genomics Platform"/>
            <consortium name="The Broad Institute Genome Sequencing Center for Infectious Disease"/>
            <person name="Wu L."/>
            <person name="Ma J."/>
        </authorList>
    </citation>
    <scope>NUCLEOTIDE SEQUENCE [LARGE SCALE GENOMIC DNA]</scope>
    <source>
        <strain evidence="3">JCM 14969</strain>
    </source>
</reference>
<dbReference type="Pfam" id="PF03372">
    <property type="entry name" value="Exo_endo_phos"/>
    <property type="match status" value="1"/>
</dbReference>
<dbReference type="SUPFAM" id="SSF56219">
    <property type="entry name" value="DNase I-like"/>
    <property type="match status" value="1"/>
</dbReference>
<dbReference type="Proteomes" id="UP001500393">
    <property type="component" value="Unassembled WGS sequence"/>
</dbReference>
<gene>
    <name evidence="2" type="ORF">GCM10009789_85580</name>
</gene>
<evidence type="ECO:0000313" key="2">
    <source>
        <dbReference type="EMBL" id="GAA1618632.1"/>
    </source>
</evidence>
<organism evidence="2 3">
    <name type="scientific">Kribbella sancticallisti</name>
    <dbReference type="NCBI Taxonomy" id="460087"/>
    <lineage>
        <taxon>Bacteria</taxon>
        <taxon>Bacillati</taxon>
        <taxon>Actinomycetota</taxon>
        <taxon>Actinomycetes</taxon>
        <taxon>Propionibacteriales</taxon>
        <taxon>Kribbellaceae</taxon>
        <taxon>Kribbella</taxon>
    </lineage>
</organism>
<dbReference type="InterPro" id="IPR036691">
    <property type="entry name" value="Endo/exonu/phosph_ase_sf"/>
</dbReference>
<dbReference type="Gene3D" id="3.60.10.10">
    <property type="entry name" value="Endonuclease/exonuclease/phosphatase"/>
    <property type="match status" value="1"/>
</dbReference>
<sequence>MTVALGTFSFTAMTYNLWADFFLDQRRDALTALFTTRPPDLLAVQELRGSTRKLIDDVLPTHDRVDGGTGWETQSNLWWRRDLFEPLEHGAEDVGILAADARLFWVRLRPRDPAAPDLLLATAHLTWPGHPDERADLGNRRVRQARAIGTQLDRLAGDGACLFTVDINDIGPPQWELGTAGFLDSFTALGRHSPVTHPVVPTVAPGPIGTRLSPLASPPKAIDWIFGRGPLAVRCSEVVDFFHDGRAPSDHHPVVATYTFTRPTA</sequence>
<dbReference type="InterPro" id="IPR005135">
    <property type="entry name" value="Endo/exonuclease/phosphatase"/>
</dbReference>
<name>A0ABP4QRL1_9ACTN</name>
<evidence type="ECO:0000259" key="1">
    <source>
        <dbReference type="Pfam" id="PF03372"/>
    </source>
</evidence>
<keyword evidence="3" id="KW-1185">Reference proteome</keyword>
<feature type="domain" description="Endonuclease/exonuclease/phosphatase" evidence="1">
    <location>
        <begin position="13"/>
        <end position="251"/>
    </location>
</feature>
<protein>
    <recommendedName>
        <fullName evidence="1">Endonuclease/exonuclease/phosphatase domain-containing protein</fullName>
    </recommendedName>
</protein>
<evidence type="ECO:0000313" key="3">
    <source>
        <dbReference type="Proteomes" id="UP001500393"/>
    </source>
</evidence>
<proteinExistence type="predicted"/>
<dbReference type="EMBL" id="BAAAOS010000070">
    <property type="protein sequence ID" value="GAA1618632.1"/>
    <property type="molecule type" value="Genomic_DNA"/>
</dbReference>